<keyword evidence="2" id="KW-0732">Signal</keyword>
<gene>
    <name evidence="3" type="ORF">FHS29_001228</name>
</gene>
<evidence type="ECO:0000313" key="4">
    <source>
        <dbReference type="Proteomes" id="UP000547510"/>
    </source>
</evidence>
<protein>
    <submittedName>
        <fullName evidence="3">Uncharacterized protein</fullName>
    </submittedName>
</protein>
<feature type="signal peptide" evidence="2">
    <location>
        <begin position="1"/>
        <end position="37"/>
    </location>
</feature>
<dbReference type="AlphaFoldDB" id="A0A841CEQ7"/>
<evidence type="ECO:0000313" key="3">
    <source>
        <dbReference type="EMBL" id="MBB5954658.1"/>
    </source>
</evidence>
<feature type="compositionally biased region" description="Polar residues" evidence="1">
    <location>
        <begin position="174"/>
        <end position="184"/>
    </location>
</feature>
<organism evidence="3 4">
    <name type="scientific">Saccharothrix tamanrassetensis</name>
    <dbReference type="NCBI Taxonomy" id="1051531"/>
    <lineage>
        <taxon>Bacteria</taxon>
        <taxon>Bacillati</taxon>
        <taxon>Actinomycetota</taxon>
        <taxon>Actinomycetes</taxon>
        <taxon>Pseudonocardiales</taxon>
        <taxon>Pseudonocardiaceae</taxon>
        <taxon>Saccharothrix</taxon>
    </lineage>
</organism>
<sequence length="346" mass="35294">MAVSDAARRSGSLLLRALAVGGLATVAWLCCAGLASADDQDHSDELSTTLDTVNLAVDQQHTATTALLDIVLAEQTYPEAAVDAAVDPLALPTPVEAVLPMPAVPAVPIPAIPVVPGVPVVPEFQLATPAQVISPFEDMTPAHTVSAAAMSSVGIGSPAIAPLQVAAPEEQPGQYGQTSYSGGTESRRYSHSGTVVNTMPEEMYEAKVAAKVAARQAALAPPPVPEPAAPQEVVPTAPSAFQAATVVFTQEPAPVSTADAVTTSTVTWEKPEPASPAPAPKPAPAPTAPTTASSSPHDSSNGHRGGVIAFVTSQQNFTPPTARSVERRDDWRSPGSIPGLPSTSPD</sequence>
<feature type="region of interest" description="Disordered" evidence="1">
    <location>
        <begin position="254"/>
        <end position="346"/>
    </location>
</feature>
<dbReference type="Proteomes" id="UP000547510">
    <property type="component" value="Unassembled WGS sequence"/>
</dbReference>
<feature type="compositionally biased region" description="Low complexity" evidence="1">
    <location>
        <begin position="254"/>
        <end position="267"/>
    </location>
</feature>
<evidence type="ECO:0000256" key="2">
    <source>
        <dbReference type="SAM" id="SignalP"/>
    </source>
</evidence>
<feature type="chain" id="PRO_5033004950" evidence="2">
    <location>
        <begin position="38"/>
        <end position="346"/>
    </location>
</feature>
<feature type="compositionally biased region" description="Polar residues" evidence="1">
    <location>
        <begin position="311"/>
        <end position="321"/>
    </location>
</feature>
<dbReference type="EMBL" id="JACHJN010000002">
    <property type="protein sequence ID" value="MBB5954658.1"/>
    <property type="molecule type" value="Genomic_DNA"/>
</dbReference>
<feature type="compositionally biased region" description="Pro residues" evidence="1">
    <location>
        <begin position="273"/>
        <end position="287"/>
    </location>
</feature>
<feature type="region of interest" description="Disordered" evidence="1">
    <location>
        <begin position="170"/>
        <end position="190"/>
    </location>
</feature>
<evidence type="ECO:0000256" key="1">
    <source>
        <dbReference type="SAM" id="MobiDB-lite"/>
    </source>
</evidence>
<name>A0A841CEQ7_9PSEU</name>
<keyword evidence="4" id="KW-1185">Reference proteome</keyword>
<dbReference type="RefSeq" id="WP_184689086.1">
    <property type="nucleotide sequence ID" value="NZ_JACHJN010000002.1"/>
</dbReference>
<proteinExistence type="predicted"/>
<reference evidence="3 4" key="1">
    <citation type="submission" date="2020-08" db="EMBL/GenBank/DDBJ databases">
        <title>Genomic Encyclopedia of Type Strains, Phase III (KMG-III): the genomes of soil and plant-associated and newly described type strains.</title>
        <authorList>
            <person name="Whitman W."/>
        </authorList>
    </citation>
    <scope>NUCLEOTIDE SEQUENCE [LARGE SCALE GENOMIC DNA]</scope>
    <source>
        <strain evidence="3 4">CECT 8640</strain>
    </source>
</reference>
<comment type="caution">
    <text evidence="3">The sequence shown here is derived from an EMBL/GenBank/DDBJ whole genome shotgun (WGS) entry which is preliminary data.</text>
</comment>
<accession>A0A841CEQ7</accession>